<sequence>MMQLTRFLPMCIKEKRNYPTRVRNMKTNSPEKKGKKNEKAAILSIIECILLAIFLLSAIAIIILLLQLFIKKIDNASYVALFAALETFSIGGLIAIEFSPYIPLKQGLKP</sequence>
<dbReference type="HOGENOM" id="CLU_2166530_0_0_0"/>
<keyword evidence="1" id="KW-0472">Membrane</keyword>
<organism evidence="2 3">
    <name type="scientific">Cloacimonas acidaminovorans (strain Evry)</name>
    <dbReference type="NCBI Taxonomy" id="459349"/>
    <lineage>
        <taxon>Bacteria</taxon>
        <taxon>Pseudomonadati</taxon>
        <taxon>Candidatus Cloacimonadota</taxon>
        <taxon>Candidatus Cloacimonadia</taxon>
        <taxon>Candidatus Cloacimonadales</taxon>
        <taxon>Candidatus Cloacimonadaceae</taxon>
        <taxon>Candidatus Cloacimonas</taxon>
    </lineage>
</organism>
<evidence type="ECO:0000313" key="3">
    <source>
        <dbReference type="Proteomes" id="UP000002019"/>
    </source>
</evidence>
<dbReference type="Proteomes" id="UP000002019">
    <property type="component" value="Chromosome"/>
</dbReference>
<name>B0VIJ9_CLOAI</name>
<keyword evidence="1" id="KW-0812">Transmembrane</keyword>
<evidence type="ECO:0000313" key="2">
    <source>
        <dbReference type="EMBL" id="CAO81140.1"/>
    </source>
</evidence>
<dbReference type="AlphaFoldDB" id="B0VIJ9"/>
<dbReference type="STRING" id="459349.CLOAM1280"/>
<keyword evidence="3" id="KW-1185">Reference proteome</keyword>
<gene>
    <name evidence="2" type="ordered locus">CLOAM1280</name>
</gene>
<dbReference type="KEGG" id="caci:CLOAM1280"/>
<reference evidence="2 3" key="1">
    <citation type="journal article" date="2008" name="J. Bacteriol.">
        <title>'Candidatus Cloacamonas acidaminovorans': genome sequence reconstruction provides a first glimpse of a new bacterial division.</title>
        <authorList>
            <person name="Pelletier E."/>
            <person name="Kreimeyer A."/>
            <person name="Bocs S."/>
            <person name="Rouy Z."/>
            <person name="Gyapay G."/>
            <person name="Chouari R."/>
            <person name="Riviere D."/>
            <person name="Ganesan A."/>
            <person name="Daegelen P."/>
            <person name="Sghir A."/>
            <person name="Cohen G.N."/>
            <person name="Medigue C."/>
            <person name="Weissenbach J."/>
            <person name="Le Paslier D."/>
        </authorList>
    </citation>
    <scope>NUCLEOTIDE SEQUENCE [LARGE SCALE GENOMIC DNA]</scope>
    <source>
        <strain evidence="3">Evry</strain>
    </source>
</reference>
<protein>
    <submittedName>
        <fullName evidence="2">Uncharacterized protein</fullName>
    </submittedName>
</protein>
<dbReference type="EMBL" id="CU466930">
    <property type="protein sequence ID" value="CAO81140.1"/>
    <property type="molecule type" value="Genomic_DNA"/>
</dbReference>
<proteinExistence type="predicted"/>
<keyword evidence="1" id="KW-1133">Transmembrane helix</keyword>
<feature type="transmembrane region" description="Helical" evidence="1">
    <location>
        <begin position="76"/>
        <end position="96"/>
    </location>
</feature>
<feature type="transmembrane region" description="Helical" evidence="1">
    <location>
        <begin position="40"/>
        <end position="70"/>
    </location>
</feature>
<evidence type="ECO:0000256" key="1">
    <source>
        <dbReference type="SAM" id="Phobius"/>
    </source>
</evidence>
<accession>B0VIJ9</accession>